<evidence type="ECO:0000256" key="1">
    <source>
        <dbReference type="SAM" id="MobiDB-lite"/>
    </source>
</evidence>
<dbReference type="AlphaFoldDB" id="A0A3N4HYG1"/>
<dbReference type="OrthoDB" id="5343018at2759"/>
<dbReference type="EMBL" id="ML119724">
    <property type="protein sequence ID" value="RPA77538.1"/>
    <property type="molecule type" value="Genomic_DNA"/>
</dbReference>
<gene>
    <name evidence="2" type="ORF">BJ508DRAFT_169156</name>
</gene>
<sequence length="881" mass="97025">MSTEDPEPLSLANRRLTLRRSRLRSQNLYRPPPPPRIQRSLTTPEPSIERNEYLPSSDEDQPFPLSPPRNPKRPHAASLFRSETYLTDLYDKRESDSDKSDDTNLAVDVPLFDTSNSLSPLGRPWSRKRQSSSGFSTTSTLFTDSPVDGYDSLKSPRTPPPRSKRTASLSGTSTLDQTKYIEHLERQTSELMAELHNYTSPTSTSSHMSRFRRLEADNTSLKQELQQWEERFAERLKEEMAGKVASEKTLQAKIRRLEEQVNELEELNRDAGTELMNARRRIAELKGVEVENRGLVLKVQALSEMLAEKEEEETSPRLPRTPSQRSRSSLSALNTPSALYPPSVGQSQRPSRAPSLTHSRTRSIDQYADQSFFSPRRATAASVVSGQSETPSRARSYSTLTSEDEFGVGRSGATIRARRMRRFSPGSGPKPLILPSREGSTAGSTVGMPVYLSNDLPIAELEWHTHTSQASQTSQAPSVRSRPVSIASPLREKRDSLFAELARAENEALESQPAYSPRPSRAVSSASLHSLASNLSRSSLASNRSTASMHSLSKVLASPAIIGTLLSLGTNTIWGAAKTRAVELIKRVLGNTEINAHRRRVRARRVLRAASISSSSSTSTTEESDFNSPKAPEKGTRNRGIGLMEALSRDPIVRQNFHFRSFNGLKGATPANTPLSRSPAGSTAAPPGPLGEAVEFRRTPIVRTKRRRLETPTLITTSPTPPREFLGRVQARRGVLRDNEPWLLWLRFLVALVIALGMAVREGPGSVLGGISEEEEVEGFGEDDVVVGEEAGMGLRKSFVNLQGLGAGKGEREKDGKKEIEEGQLGDMKEGERELRGGLEDGGCEVFGGLHEGWGVHLGWCFLRVGVYGPETGVSFLLSCF</sequence>
<feature type="region of interest" description="Disordered" evidence="1">
    <location>
        <begin position="1"/>
        <end position="80"/>
    </location>
</feature>
<reference evidence="2 3" key="1">
    <citation type="journal article" date="2018" name="Nat. Ecol. Evol.">
        <title>Pezizomycetes genomes reveal the molecular basis of ectomycorrhizal truffle lifestyle.</title>
        <authorList>
            <person name="Murat C."/>
            <person name="Payen T."/>
            <person name="Noel B."/>
            <person name="Kuo A."/>
            <person name="Morin E."/>
            <person name="Chen J."/>
            <person name="Kohler A."/>
            <person name="Krizsan K."/>
            <person name="Balestrini R."/>
            <person name="Da Silva C."/>
            <person name="Montanini B."/>
            <person name="Hainaut M."/>
            <person name="Levati E."/>
            <person name="Barry K.W."/>
            <person name="Belfiori B."/>
            <person name="Cichocki N."/>
            <person name="Clum A."/>
            <person name="Dockter R.B."/>
            <person name="Fauchery L."/>
            <person name="Guy J."/>
            <person name="Iotti M."/>
            <person name="Le Tacon F."/>
            <person name="Lindquist E.A."/>
            <person name="Lipzen A."/>
            <person name="Malagnac F."/>
            <person name="Mello A."/>
            <person name="Molinier V."/>
            <person name="Miyauchi S."/>
            <person name="Poulain J."/>
            <person name="Riccioni C."/>
            <person name="Rubini A."/>
            <person name="Sitrit Y."/>
            <person name="Splivallo R."/>
            <person name="Traeger S."/>
            <person name="Wang M."/>
            <person name="Zifcakova L."/>
            <person name="Wipf D."/>
            <person name="Zambonelli A."/>
            <person name="Paolocci F."/>
            <person name="Nowrousian M."/>
            <person name="Ottonello S."/>
            <person name="Baldrian P."/>
            <person name="Spatafora J.W."/>
            <person name="Henrissat B."/>
            <person name="Nagy L.G."/>
            <person name="Aury J.M."/>
            <person name="Wincker P."/>
            <person name="Grigoriev I.V."/>
            <person name="Bonfante P."/>
            <person name="Martin F.M."/>
        </authorList>
    </citation>
    <scope>NUCLEOTIDE SEQUENCE [LARGE SCALE GENOMIC DNA]</scope>
    <source>
        <strain evidence="2 3">RN42</strain>
    </source>
</reference>
<feature type="compositionally biased region" description="Low complexity" evidence="1">
    <location>
        <begin position="676"/>
        <end position="685"/>
    </location>
</feature>
<evidence type="ECO:0000313" key="3">
    <source>
        <dbReference type="Proteomes" id="UP000275078"/>
    </source>
</evidence>
<feature type="compositionally biased region" description="Low complexity" evidence="1">
    <location>
        <begin position="466"/>
        <end position="476"/>
    </location>
</feature>
<name>A0A3N4HYG1_ASCIM</name>
<feature type="region of interest" description="Disordered" evidence="1">
    <location>
        <begin position="307"/>
        <end position="405"/>
    </location>
</feature>
<protein>
    <submittedName>
        <fullName evidence="2">Uncharacterized protein</fullName>
    </submittedName>
</protein>
<feature type="compositionally biased region" description="Basic and acidic residues" evidence="1">
    <location>
        <begin position="809"/>
        <end position="827"/>
    </location>
</feature>
<accession>A0A3N4HYG1</accession>
<feature type="compositionally biased region" description="Polar residues" evidence="1">
    <location>
        <begin position="167"/>
        <end position="177"/>
    </location>
</feature>
<keyword evidence="3" id="KW-1185">Reference proteome</keyword>
<organism evidence="2 3">
    <name type="scientific">Ascobolus immersus RN42</name>
    <dbReference type="NCBI Taxonomy" id="1160509"/>
    <lineage>
        <taxon>Eukaryota</taxon>
        <taxon>Fungi</taxon>
        <taxon>Dikarya</taxon>
        <taxon>Ascomycota</taxon>
        <taxon>Pezizomycotina</taxon>
        <taxon>Pezizomycetes</taxon>
        <taxon>Pezizales</taxon>
        <taxon>Ascobolaceae</taxon>
        <taxon>Ascobolus</taxon>
    </lineage>
</organism>
<feature type="region of interest" description="Disordered" evidence="1">
    <location>
        <begin position="422"/>
        <end position="441"/>
    </location>
</feature>
<proteinExistence type="predicted"/>
<feature type="region of interest" description="Disordered" evidence="1">
    <location>
        <begin position="668"/>
        <end position="692"/>
    </location>
</feature>
<dbReference type="Proteomes" id="UP000275078">
    <property type="component" value="Unassembled WGS sequence"/>
</dbReference>
<feature type="region of interest" description="Disordered" evidence="1">
    <location>
        <begin position="807"/>
        <end position="827"/>
    </location>
</feature>
<feature type="region of interest" description="Disordered" evidence="1">
    <location>
        <begin position="608"/>
        <end position="639"/>
    </location>
</feature>
<feature type="compositionally biased region" description="Polar residues" evidence="1">
    <location>
        <begin position="321"/>
        <end position="337"/>
    </location>
</feature>
<feature type="compositionally biased region" description="Polar residues" evidence="1">
    <location>
        <begin position="382"/>
        <end position="401"/>
    </location>
</feature>
<feature type="compositionally biased region" description="Polar residues" evidence="1">
    <location>
        <begin position="344"/>
        <end position="358"/>
    </location>
</feature>
<feature type="compositionally biased region" description="Low complexity" evidence="1">
    <location>
        <begin position="608"/>
        <end position="621"/>
    </location>
</feature>
<feature type="compositionally biased region" description="Low complexity" evidence="1">
    <location>
        <begin position="131"/>
        <end position="145"/>
    </location>
</feature>
<feature type="region of interest" description="Disordered" evidence="1">
    <location>
        <begin position="466"/>
        <end position="486"/>
    </location>
</feature>
<evidence type="ECO:0000313" key="2">
    <source>
        <dbReference type="EMBL" id="RPA77538.1"/>
    </source>
</evidence>
<feature type="region of interest" description="Disordered" evidence="1">
    <location>
        <begin position="112"/>
        <end position="177"/>
    </location>
</feature>